<accession>A0A0C2DC54</accession>
<sequence length="260" mass="29180">MLEQPGPDLDLCRRYVALRPPPGRLLMCGVTGSHHYGFSSADSDIDLKGIHQLPTERIVSLFPGRDNHDALEVFEDVECDLTTNELAQALRLLIKGNGNLHERLASPFQLVTNQLVDELRELGLRARSRASHGHYRGYLHGMRREHEKQEPPRAKSLLYTYRVALTGIHLLETGELVAHLPSLAPEYGFSEVLELVEVKIAGAEKEPAPEPLATQLRARWPELEARIDAARDRSPLPEQATNVDEIEAWLVARRREGFGA</sequence>
<dbReference type="EMBL" id="JMCC02000006">
    <property type="protein sequence ID" value="KIG19040.1"/>
    <property type="molecule type" value="Genomic_DNA"/>
</dbReference>
<dbReference type="InterPro" id="IPR018775">
    <property type="entry name" value="RlaP"/>
</dbReference>
<dbReference type="PANTHER" id="PTHR34817:SF1">
    <property type="entry name" value="NUCLEOTIDYLTRANSFERASE"/>
    <property type="match status" value="1"/>
</dbReference>
<dbReference type="PANTHER" id="PTHR34817">
    <property type="entry name" value="NUCLEOTIDYLTRANSFERASE"/>
    <property type="match status" value="1"/>
</dbReference>
<dbReference type="AlphaFoldDB" id="A0A0C2DC54"/>
<name>A0A0C2DC54_9BACT</name>
<reference evidence="1 2" key="1">
    <citation type="submission" date="2014-12" db="EMBL/GenBank/DDBJ databases">
        <title>Genome assembly of Enhygromyxa salina DSM 15201.</title>
        <authorList>
            <person name="Sharma G."/>
            <person name="Subramanian S."/>
        </authorList>
    </citation>
    <scope>NUCLEOTIDE SEQUENCE [LARGE SCALE GENOMIC DNA]</scope>
    <source>
        <strain evidence="1 2">DSM 15201</strain>
    </source>
</reference>
<gene>
    <name evidence="1" type="ORF">DB30_05944</name>
</gene>
<evidence type="ECO:0000313" key="1">
    <source>
        <dbReference type="EMBL" id="KIG19040.1"/>
    </source>
</evidence>
<protein>
    <recommendedName>
        <fullName evidence="3">Nucleotidyltransferase</fullName>
    </recommendedName>
</protein>
<proteinExistence type="predicted"/>
<evidence type="ECO:0000313" key="2">
    <source>
        <dbReference type="Proteomes" id="UP000031599"/>
    </source>
</evidence>
<organism evidence="1 2">
    <name type="scientific">Enhygromyxa salina</name>
    <dbReference type="NCBI Taxonomy" id="215803"/>
    <lineage>
        <taxon>Bacteria</taxon>
        <taxon>Pseudomonadati</taxon>
        <taxon>Myxococcota</taxon>
        <taxon>Polyangia</taxon>
        <taxon>Nannocystales</taxon>
        <taxon>Nannocystaceae</taxon>
        <taxon>Enhygromyxa</taxon>
    </lineage>
</organism>
<dbReference type="Proteomes" id="UP000031599">
    <property type="component" value="Unassembled WGS sequence"/>
</dbReference>
<evidence type="ECO:0008006" key="3">
    <source>
        <dbReference type="Google" id="ProtNLM"/>
    </source>
</evidence>
<comment type="caution">
    <text evidence="1">The sequence shown here is derived from an EMBL/GenBank/DDBJ whole genome shotgun (WGS) entry which is preliminary data.</text>
</comment>
<dbReference type="Pfam" id="PF10127">
    <property type="entry name" value="RlaP"/>
    <property type="match status" value="1"/>
</dbReference>
<dbReference type="RefSeq" id="WP_052546433.1">
    <property type="nucleotide sequence ID" value="NZ_JMCC02000006.1"/>
</dbReference>